<comment type="function">
    <text evidence="1">Site-specific tyrosine recombinase, which acts by catalyzing the cutting and rejoining of the recombining DNA molecules.</text>
</comment>
<feature type="domain" description="Tyr recombinase" evidence="7">
    <location>
        <begin position="106"/>
        <end position="279"/>
    </location>
</feature>
<dbReference type="PANTHER" id="PTHR30349">
    <property type="entry name" value="PHAGE INTEGRASE-RELATED"/>
    <property type="match status" value="1"/>
</dbReference>
<dbReference type="OrthoDB" id="184666at2"/>
<dbReference type="PROSITE" id="PS51900">
    <property type="entry name" value="CB"/>
    <property type="match status" value="1"/>
</dbReference>
<feature type="domain" description="Core-binding (CB)" evidence="8">
    <location>
        <begin position="8"/>
        <end position="90"/>
    </location>
</feature>
<keyword evidence="5" id="KW-0233">DNA recombination</keyword>
<accession>A0A136Q6X1</accession>
<dbReference type="InterPro" id="IPR013762">
    <property type="entry name" value="Integrase-like_cat_sf"/>
</dbReference>
<dbReference type="Proteomes" id="UP000070366">
    <property type="component" value="Unassembled WGS sequence"/>
</dbReference>
<dbReference type="Pfam" id="PF00589">
    <property type="entry name" value="Phage_integrase"/>
    <property type="match status" value="1"/>
</dbReference>
<dbReference type="InterPro" id="IPR002104">
    <property type="entry name" value="Integrase_catalytic"/>
</dbReference>
<name>A0A136Q6X1_9FIRM</name>
<gene>
    <name evidence="9" type="ORF">HMPREF3293_00759</name>
</gene>
<evidence type="ECO:0000256" key="5">
    <source>
        <dbReference type="ARBA" id="ARBA00023172"/>
    </source>
</evidence>
<dbReference type="PANTHER" id="PTHR30349:SF89">
    <property type="entry name" value="INTEGRASE_RECOMBINASE"/>
    <property type="match status" value="1"/>
</dbReference>
<dbReference type="GO" id="GO:0015074">
    <property type="term" value="P:DNA integration"/>
    <property type="evidence" value="ECO:0007669"/>
    <property type="project" value="UniProtKB-KW"/>
</dbReference>
<dbReference type="PATRIC" id="fig|626937.4.peg.746"/>
<dbReference type="Pfam" id="PF02899">
    <property type="entry name" value="Phage_int_SAM_1"/>
    <property type="match status" value="1"/>
</dbReference>
<dbReference type="InterPro" id="IPR050090">
    <property type="entry name" value="Tyrosine_recombinase_XerCD"/>
</dbReference>
<keyword evidence="3" id="KW-0229">DNA integration</keyword>
<dbReference type="InterPro" id="IPR010998">
    <property type="entry name" value="Integrase_recombinase_N"/>
</dbReference>
<protein>
    <submittedName>
        <fullName evidence="9">Phage integrase, SAM-like domain protein</fullName>
    </submittedName>
</protein>
<keyword evidence="4 6" id="KW-0238">DNA-binding</keyword>
<comment type="similarity">
    <text evidence="2">Belongs to the 'phage' integrase family.</text>
</comment>
<dbReference type="AlphaFoldDB" id="A0A136Q6X1"/>
<evidence type="ECO:0000256" key="6">
    <source>
        <dbReference type="PROSITE-ProRule" id="PRU01248"/>
    </source>
</evidence>
<evidence type="ECO:0000256" key="2">
    <source>
        <dbReference type="ARBA" id="ARBA00008857"/>
    </source>
</evidence>
<organism evidence="9 10">
    <name type="scientific">Christensenella minuta</name>
    <dbReference type="NCBI Taxonomy" id="626937"/>
    <lineage>
        <taxon>Bacteria</taxon>
        <taxon>Bacillati</taxon>
        <taxon>Bacillota</taxon>
        <taxon>Clostridia</taxon>
        <taxon>Christensenellales</taxon>
        <taxon>Christensenellaceae</taxon>
        <taxon>Christensenella</taxon>
    </lineage>
</organism>
<dbReference type="KEGG" id="cmiu:B1H56_14010"/>
<dbReference type="InterPro" id="IPR004107">
    <property type="entry name" value="Integrase_SAM-like_N"/>
</dbReference>
<dbReference type="RefSeq" id="WP_066523072.1">
    <property type="nucleotide sequence ID" value="NZ_CABMOF010000012.1"/>
</dbReference>
<evidence type="ECO:0000259" key="8">
    <source>
        <dbReference type="PROSITE" id="PS51900"/>
    </source>
</evidence>
<dbReference type="SUPFAM" id="SSF56349">
    <property type="entry name" value="DNA breaking-rejoining enzymes"/>
    <property type="match status" value="1"/>
</dbReference>
<dbReference type="InterPro" id="IPR044068">
    <property type="entry name" value="CB"/>
</dbReference>
<evidence type="ECO:0000256" key="3">
    <source>
        <dbReference type="ARBA" id="ARBA00022908"/>
    </source>
</evidence>
<reference evidence="9 10" key="1">
    <citation type="submission" date="2016-02" db="EMBL/GenBank/DDBJ databases">
        <authorList>
            <person name="Wen L."/>
            <person name="He K."/>
            <person name="Yang H."/>
        </authorList>
    </citation>
    <scope>NUCLEOTIDE SEQUENCE [LARGE SCALE GENOMIC DNA]</scope>
    <source>
        <strain evidence="9 10">DSM 22607</strain>
    </source>
</reference>
<keyword evidence="10" id="KW-1185">Reference proteome</keyword>
<sequence>MGKIITLKTVEKKKKEYLEHLLMQEKAKNTVRAYSRHIDTFIRYIRDERKLEELGKIELVEFKQWLLPKYSPSTINLVISSLNGLFAFLGMEPMKLKKLKQQKSNSVENVLTMAEYKKLLMAAKVRNEKMYYIIRTLAGTGIRVGELKYITVDAVKHGEARIINKGKIRNVVLKENIRRMLEYYCENNDIMGGVIFEGRNGREVISRAYICAAMKELGTKVGIPREKLFAHNLRHLFAKRFIEKTNDIVTLADVLGHTSIDTTRIYTRTSNAEKRAKIETVDL</sequence>
<proteinExistence type="inferred from homology"/>
<comment type="caution">
    <text evidence="9">The sequence shown here is derived from an EMBL/GenBank/DDBJ whole genome shotgun (WGS) entry which is preliminary data.</text>
</comment>
<dbReference type="PROSITE" id="PS51898">
    <property type="entry name" value="TYR_RECOMBINASE"/>
    <property type="match status" value="1"/>
</dbReference>
<dbReference type="GO" id="GO:0003677">
    <property type="term" value="F:DNA binding"/>
    <property type="evidence" value="ECO:0007669"/>
    <property type="project" value="UniProtKB-UniRule"/>
</dbReference>
<evidence type="ECO:0000313" key="9">
    <source>
        <dbReference type="EMBL" id="KXK66354.1"/>
    </source>
</evidence>
<dbReference type="GO" id="GO:0006310">
    <property type="term" value="P:DNA recombination"/>
    <property type="evidence" value="ECO:0007669"/>
    <property type="project" value="UniProtKB-KW"/>
</dbReference>
<evidence type="ECO:0000313" key="10">
    <source>
        <dbReference type="Proteomes" id="UP000070366"/>
    </source>
</evidence>
<evidence type="ECO:0000256" key="4">
    <source>
        <dbReference type="ARBA" id="ARBA00023125"/>
    </source>
</evidence>
<evidence type="ECO:0000256" key="1">
    <source>
        <dbReference type="ARBA" id="ARBA00003283"/>
    </source>
</evidence>
<dbReference type="InterPro" id="IPR011010">
    <property type="entry name" value="DNA_brk_join_enz"/>
</dbReference>
<evidence type="ECO:0000259" key="7">
    <source>
        <dbReference type="PROSITE" id="PS51898"/>
    </source>
</evidence>
<dbReference type="Gene3D" id="1.10.150.130">
    <property type="match status" value="1"/>
</dbReference>
<dbReference type="Gene3D" id="1.10.443.10">
    <property type="entry name" value="Intergrase catalytic core"/>
    <property type="match status" value="1"/>
</dbReference>
<dbReference type="EMBL" id="LSZW01000046">
    <property type="protein sequence ID" value="KXK66354.1"/>
    <property type="molecule type" value="Genomic_DNA"/>
</dbReference>
<dbReference type="STRING" id="626937.HMPREF3293_00759"/>